<reference evidence="3" key="3">
    <citation type="submission" date="2023-02" db="EMBL/GenBank/DDBJ databases">
        <authorList>
            <person name="Sun Q."/>
            <person name="Mori K."/>
        </authorList>
    </citation>
    <scope>NUCLEOTIDE SEQUENCE</scope>
    <source>
        <strain evidence="3">NBRC 102030</strain>
    </source>
</reference>
<evidence type="ECO:0000313" key="2">
    <source>
        <dbReference type="EMBL" id="GMA84378.1"/>
    </source>
</evidence>
<gene>
    <name evidence="2" type="ORF">GCM10025855_39110</name>
    <name evidence="3" type="ORF">GCM10025855_40060</name>
</gene>
<keyword evidence="4" id="KW-1185">Reference proteome</keyword>
<sequence>MKRLALTRTLLGVTISCLLTTHAHSAGVSGSLNDFFNGLGYGTNVTNPGSFKGQSANYYSGGNLFVRSSPIRDAQLVSVQMPSIAAGCGGIDMFMGGFSHINSDALVQQGKAIIANAAPFAVDLALQTWAPQIKQIKDTLTAIADKYLNQSINSCESAQAGVSALAGFAGVGSQKYICATMGTQNNAFADWVSGQQECGAGGQANNQLDNAKKDPALKDMVRKNTNIVWAAILKNTFLASDPTLAEFLMSISGTYIYDATGNARGYGSLLTDNNNLINSLLEGGKAETYQCTNKAIDQCLAPTQQTITIQSNHGLQYRVDTLLRGIASKMQNDQPLTDNDKSLLEYTTLPIMTFLRTELEAGLTPQTNTYAKIISVQFITLYLQNMLSIVKSSITATNNDPKDIDRIERDIINANRFLEGLTAKAQNEAVSQHQLIMQNQQIKQQITGAMSAKAKANLNFGER</sequence>
<evidence type="ECO:0000313" key="4">
    <source>
        <dbReference type="Proteomes" id="UP001157046"/>
    </source>
</evidence>
<dbReference type="InterPro" id="IPR010927">
    <property type="entry name" value="T4SS_TraH"/>
</dbReference>
<name>A0ABQ6J8H9_9GAMM</name>
<comment type="caution">
    <text evidence="3">The sequence shown here is derived from an EMBL/GenBank/DDBJ whole genome shotgun (WGS) entry which is preliminary data.</text>
</comment>
<dbReference type="EMBL" id="BSUY01000002">
    <property type="protein sequence ID" value="GMA84378.1"/>
    <property type="molecule type" value="Genomic_DNA"/>
</dbReference>
<proteinExistence type="predicted"/>
<protein>
    <submittedName>
        <fullName evidence="3">Conjugal transfer pilus assembly protein TraH</fullName>
    </submittedName>
</protein>
<evidence type="ECO:0000313" key="3">
    <source>
        <dbReference type="EMBL" id="GMA84473.1"/>
    </source>
</evidence>
<reference evidence="4" key="2">
    <citation type="journal article" date="2019" name="Int. J. Syst. Evol. Microbiol.">
        <title>The Global Catalogue of Microorganisms (GCM) 10K type strain sequencing project: providing services to taxonomists for standard genome sequencing and annotation.</title>
        <authorList>
            <consortium name="The Broad Institute Genomics Platform"/>
            <consortium name="The Broad Institute Genome Sequencing Center for Infectious Disease"/>
            <person name="Wu L."/>
            <person name="Ma J."/>
        </authorList>
    </citation>
    <scope>NUCLEOTIDE SEQUENCE [LARGE SCALE GENOMIC DNA]</scope>
    <source>
        <strain evidence="4">NBRC 102030</strain>
    </source>
</reference>
<feature type="chain" id="PRO_5045030000" evidence="1">
    <location>
        <begin position="26"/>
        <end position="463"/>
    </location>
</feature>
<feature type="signal peptide" evidence="1">
    <location>
        <begin position="1"/>
        <end position="25"/>
    </location>
</feature>
<evidence type="ECO:0000256" key="1">
    <source>
        <dbReference type="SAM" id="SignalP"/>
    </source>
</evidence>
<accession>A0ABQ6J8H9</accession>
<dbReference type="Pfam" id="PF06122">
    <property type="entry name" value="TraH"/>
    <property type="match status" value="1"/>
</dbReference>
<keyword evidence="1" id="KW-0732">Signal</keyword>
<organism evidence="3 4">
    <name type="scientific">Shewanella glacialipiscicola</name>
    <dbReference type="NCBI Taxonomy" id="614069"/>
    <lineage>
        <taxon>Bacteria</taxon>
        <taxon>Pseudomonadati</taxon>
        <taxon>Pseudomonadota</taxon>
        <taxon>Gammaproteobacteria</taxon>
        <taxon>Alteromonadales</taxon>
        <taxon>Shewanellaceae</taxon>
        <taxon>Shewanella</taxon>
    </lineage>
</organism>
<dbReference type="Proteomes" id="UP001157046">
    <property type="component" value="Unassembled WGS sequence"/>
</dbReference>
<reference evidence="3" key="1">
    <citation type="journal article" date="2014" name="Int. J. Syst. Evol. Microbiol.">
        <title>Complete genome of a new Firmicutes species belonging to the dominant human colonic microbiota ('Ruminococcus bicirculans') reveals two chromosomes and a selective capacity to utilize plant glucans.</title>
        <authorList>
            <consortium name="NISC Comparative Sequencing Program"/>
            <person name="Wegmann U."/>
            <person name="Louis P."/>
            <person name="Goesmann A."/>
            <person name="Henrissat B."/>
            <person name="Duncan S.H."/>
            <person name="Flint H.J."/>
        </authorList>
    </citation>
    <scope>NUCLEOTIDE SEQUENCE</scope>
    <source>
        <strain evidence="3">NBRC 102030</strain>
    </source>
</reference>
<dbReference type="RefSeq" id="WP_220773240.1">
    <property type="nucleotide sequence ID" value="NZ_BPFC01000032.1"/>
</dbReference>
<dbReference type="EMBL" id="BSUY01000002">
    <property type="protein sequence ID" value="GMA84473.1"/>
    <property type="molecule type" value="Genomic_DNA"/>
</dbReference>